<dbReference type="NCBIfam" id="TIGR02715">
    <property type="entry name" value="amido_AtzE"/>
    <property type="match status" value="1"/>
</dbReference>
<evidence type="ECO:0000313" key="3">
    <source>
        <dbReference type="Proteomes" id="UP000482155"/>
    </source>
</evidence>
<dbReference type="InterPro" id="IPR023631">
    <property type="entry name" value="Amidase_dom"/>
</dbReference>
<dbReference type="GO" id="GO:0016787">
    <property type="term" value="F:hydrolase activity"/>
    <property type="evidence" value="ECO:0007669"/>
    <property type="project" value="UniProtKB-KW"/>
</dbReference>
<protein>
    <submittedName>
        <fullName evidence="2">AtzE family amidohydrolase</fullName>
    </submittedName>
</protein>
<dbReference type="Pfam" id="PF01425">
    <property type="entry name" value="Amidase"/>
    <property type="match status" value="1"/>
</dbReference>
<keyword evidence="3" id="KW-1185">Reference proteome</keyword>
<dbReference type="RefSeq" id="WP_163961353.1">
    <property type="nucleotide sequence ID" value="NZ_JAAIVB010000014.1"/>
</dbReference>
<feature type="domain" description="Amidase" evidence="1">
    <location>
        <begin position="24"/>
        <end position="443"/>
    </location>
</feature>
<dbReference type="InterPro" id="IPR014087">
    <property type="entry name" value="Carboxybiuret_hydro_AtzE"/>
</dbReference>
<organism evidence="2 3">
    <name type="scientific">Noviherbaspirillum galbum</name>
    <dbReference type="NCBI Taxonomy" id="2709383"/>
    <lineage>
        <taxon>Bacteria</taxon>
        <taxon>Pseudomonadati</taxon>
        <taxon>Pseudomonadota</taxon>
        <taxon>Betaproteobacteria</taxon>
        <taxon>Burkholderiales</taxon>
        <taxon>Oxalobacteraceae</taxon>
        <taxon>Noviherbaspirillum</taxon>
    </lineage>
</organism>
<gene>
    <name evidence="2" type="ORF">G3574_06815</name>
</gene>
<dbReference type="InterPro" id="IPR036928">
    <property type="entry name" value="AS_sf"/>
</dbReference>
<dbReference type="PANTHER" id="PTHR11895:SF172">
    <property type="entry name" value="GLUTAMYL-TRNA(GLN) AMIDOTRANSFERASE"/>
    <property type="match status" value="1"/>
</dbReference>
<dbReference type="SUPFAM" id="SSF75304">
    <property type="entry name" value="Amidase signature (AS) enzymes"/>
    <property type="match status" value="1"/>
</dbReference>
<keyword evidence="2" id="KW-0378">Hydrolase</keyword>
<sequence>MSLLTANAIDIVHAVRSGRTSAVDVVRETLAAVRDRDAAYNCFTGTTAERALQEARAIDAKLAAGQDPGPLAGVPYAVKNLFDVEGVTTLAGSKINADLPPAAADATAVRRLRDAGAVLVGMLNMDEYAYGFTTENTHYGPVRNPHDLNAIAGGSSGGSAAAVASGLVPLTLGSDTNGSVRLPSALCGTFGIKPTFGRVSRAGTFPLAPSLDTVGAFARSVDDLAACYDAMLGPDHRDRLTASRAAEPVTGTMRGGIDGLRIAVAGDYFEHYAEDDVLEAVAEFARLLGATRRVTLEHADKARAAAYVITAVEAGNIHLPNLQVRQADFEPRTVNRLIAGAIAPAAWYVQAQRFRQWFRDHVNALFSDVDVILAPAAPRSATPIGAASIKVRGHEMAPRAYMGMLTQPISFIGLPTITVPYVREGAMPLGVQVIARPWREDLCFRVAHVLEQAGIARSPIAPAASAASR</sequence>
<dbReference type="InterPro" id="IPR000120">
    <property type="entry name" value="Amidase"/>
</dbReference>
<accession>A0A6B3SIU9</accession>
<dbReference type="PANTHER" id="PTHR11895">
    <property type="entry name" value="TRANSAMIDASE"/>
    <property type="match status" value="1"/>
</dbReference>
<dbReference type="Gene3D" id="3.90.1300.10">
    <property type="entry name" value="Amidase signature (AS) domain"/>
    <property type="match status" value="1"/>
</dbReference>
<evidence type="ECO:0000259" key="1">
    <source>
        <dbReference type="Pfam" id="PF01425"/>
    </source>
</evidence>
<evidence type="ECO:0000313" key="2">
    <source>
        <dbReference type="EMBL" id="NEX60784.1"/>
    </source>
</evidence>
<comment type="caution">
    <text evidence="2">The sequence shown here is derived from an EMBL/GenBank/DDBJ whole genome shotgun (WGS) entry which is preliminary data.</text>
</comment>
<dbReference type="AlphaFoldDB" id="A0A6B3SIU9"/>
<dbReference type="Proteomes" id="UP000482155">
    <property type="component" value="Unassembled WGS sequence"/>
</dbReference>
<dbReference type="NCBIfam" id="NF006631">
    <property type="entry name" value="PRK09201.1"/>
    <property type="match status" value="1"/>
</dbReference>
<proteinExistence type="predicted"/>
<reference evidence="2 3" key="1">
    <citation type="submission" date="2020-02" db="EMBL/GenBank/DDBJ databases">
        <authorList>
            <person name="Kim M.K."/>
        </authorList>
    </citation>
    <scope>NUCLEOTIDE SEQUENCE [LARGE SCALE GENOMIC DNA]</scope>
    <source>
        <strain evidence="2 3">17J57-3</strain>
    </source>
</reference>
<name>A0A6B3SIU9_9BURK</name>
<dbReference type="EMBL" id="JAAIVB010000014">
    <property type="protein sequence ID" value="NEX60784.1"/>
    <property type="molecule type" value="Genomic_DNA"/>
</dbReference>